<evidence type="ECO:0000259" key="5">
    <source>
        <dbReference type="PROSITE" id="PS50043"/>
    </source>
</evidence>
<feature type="compositionally biased region" description="Acidic residues" evidence="4">
    <location>
        <begin position="962"/>
        <end position="984"/>
    </location>
</feature>
<evidence type="ECO:0000256" key="4">
    <source>
        <dbReference type="SAM" id="MobiDB-lite"/>
    </source>
</evidence>
<dbReference type="InterPro" id="IPR000792">
    <property type="entry name" value="Tscrpt_reg_LuxR_C"/>
</dbReference>
<feature type="compositionally biased region" description="Gly residues" evidence="4">
    <location>
        <begin position="917"/>
        <end position="927"/>
    </location>
</feature>
<dbReference type="Pfam" id="PF00196">
    <property type="entry name" value="GerE"/>
    <property type="match status" value="1"/>
</dbReference>
<dbReference type="InterPro" id="IPR016032">
    <property type="entry name" value="Sig_transdc_resp-reg_C-effctor"/>
</dbReference>
<dbReference type="KEGG" id="sbil:SANBI_002879"/>
<dbReference type="GO" id="GO:0006355">
    <property type="term" value="P:regulation of DNA-templated transcription"/>
    <property type="evidence" value="ECO:0007669"/>
    <property type="project" value="InterPro"/>
</dbReference>
<dbReference type="RefSeq" id="WP_319156238.1">
    <property type="nucleotide sequence ID" value="NZ_CP138359.1"/>
</dbReference>
<proteinExistence type="predicted"/>
<feature type="compositionally biased region" description="Low complexity" evidence="4">
    <location>
        <begin position="457"/>
        <end position="470"/>
    </location>
</feature>
<dbReference type="PROSITE" id="PS50043">
    <property type="entry name" value="HTH_LUXR_2"/>
    <property type="match status" value="1"/>
</dbReference>
<dbReference type="PANTHER" id="PTHR44688">
    <property type="entry name" value="DNA-BINDING TRANSCRIPTIONAL ACTIVATOR DEVR_DOSR"/>
    <property type="match status" value="1"/>
</dbReference>
<evidence type="ECO:0000256" key="3">
    <source>
        <dbReference type="ARBA" id="ARBA00023163"/>
    </source>
</evidence>
<dbReference type="Proteomes" id="UP001304340">
    <property type="component" value="Chromosome"/>
</dbReference>
<keyword evidence="2" id="KW-0238">DNA-binding</keyword>
<dbReference type="AlphaFoldDB" id="A0AAF0Z421"/>
<feature type="domain" description="HTH luxR-type" evidence="5">
    <location>
        <begin position="843"/>
        <end position="908"/>
    </location>
</feature>
<feature type="region of interest" description="Disordered" evidence="4">
    <location>
        <begin position="909"/>
        <end position="984"/>
    </location>
</feature>
<evidence type="ECO:0000313" key="7">
    <source>
        <dbReference type="Proteomes" id="UP001304340"/>
    </source>
</evidence>
<reference evidence="7" key="1">
    <citation type="submission" date="2023-11" db="EMBL/GenBank/DDBJ databases">
        <authorList>
            <person name="Helweg L.P."/>
            <person name="Kiel A."/>
            <person name="Hitz F."/>
            <person name="Ruckert-Reed C."/>
            <person name="Busche T."/>
            <person name="Kaltschmidt B."/>
            <person name="Kaltschmidt C."/>
        </authorList>
    </citation>
    <scope>NUCLEOTIDE SEQUENCE [LARGE SCALE GENOMIC DNA]</scope>
    <source>
        <strain evidence="7">4.1</strain>
    </source>
</reference>
<feature type="region of interest" description="Disordered" evidence="4">
    <location>
        <begin position="1"/>
        <end position="25"/>
    </location>
</feature>
<keyword evidence="7" id="KW-1185">Reference proteome</keyword>
<keyword evidence="1" id="KW-0805">Transcription regulation</keyword>
<protein>
    <submittedName>
        <fullName evidence="6">LuxR C-terminal-related transcriptional regulator</fullName>
    </submittedName>
</protein>
<gene>
    <name evidence="6" type="ORF">SANBI_002879</name>
</gene>
<feature type="region of interest" description="Disordered" evidence="4">
    <location>
        <begin position="232"/>
        <end position="267"/>
    </location>
</feature>
<evidence type="ECO:0000256" key="2">
    <source>
        <dbReference type="ARBA" id="ARBA00023125"/>
    </source>
</evidence>
<dbReference type="SMART" id="SM00421">
    <property type="entry name" value="HTH_LUXR"/>
    <property type="match status" value="1"/>
</dbReference>
<feature type="compositionally biased region" description="Basic and acidic residues" evidence="4">
    <location>
        <begin position="247"/>
        <end position="257"/>
    </location>
</feature>
<name>A0AAF0Z421_9MICO</name>
<dbReference type="EMBL" id="CP138359">
    <property type="protein sequence ID" value="WPF81579.1"/>
    <property type="molecule type" value="Genomic_DNA"/>
</dbReference>
<evidence type="ECO:0000256" key="1">
    <source>
        <dbReference type="ARBA" id="ARBA00023015"/>
    </source>
</evidence>
<dbReference type="GO" id="GO:0003677">
    <property type="term" value="F:DNA binding"/>
    <property type="evidence" value="ECO:0007669"/>
    <property type="project" value="UniProtKB-KW"/>
</dbReference>
<accession>A0AAF0Z421</accession>
<dbReference type="SUPFAM" id="SSF46894">
    <property type="entry name" value="C-terminal effector domain of the bipartite response regulators"/>
    <property type="match status" value="1"/>
</dbReference>
<dbReference type="InterPro" id="IPR036388">
    <property type="entry name" value="WH-like_DNA-bd_sf"/>
</dbReference>
<dbReference type="SUPFAM" id="SSF52540">
    <property type="entry name" value="P-loop containing nucleoside triphosphate hydrolases"/>
    <property type="match status" value="1"/>
</dbReference>
<organism evidence="6 7">
    <name type="scientific">Sanguibacter biliveldensis</name>
    <dbReference type="NCBI Taxonomy" id="3030830"/>
    <lineage>
        <taxon>Bacteria</taxon>
        <taxon>Bacillati</taxon>
        <taxon>Actinomycetota</taxon>
        <taxon>Actinomycetes</taxon>
        <taxon>Micrococcales</taxon>
        <taxon>Sanguibacteraceae</taxon>
        <taxon>Sanguibacter</taxon>
    </lineage>
</organism>
<dbReference type="PRINTS" id="PR00038">
    <property type="entry name" value="HTHLUXR"/>
</dbReference>
<feature type="region of interest" description="Disordered" evidence="4">
    <location>
        <begin position="452"/>
        <end position="480"/>
    </location>
</feature>
<dbReference type="CDD" id="cd06170">
    <property type="entry name" value="LuxR_C_like"/>
    <property type="match status" value="1"/>
</dbReference>
<dbReference type="PANTHER" id="PTHR44688:SF16">
    <property type="entry name" value="DNA-BINDING TRANSCRIPTIONAL ACTIVATOR DEVR_DOSR"/>
    <property type="match status" value="1"/>
</dbReference>
<keyword evidence="3" id="KW-0804">Transcription</keyword>
<evidence type="ECO:0000313" key="6">
    <source>
        <dbReference type="EMBL" id="WPF81579.1"/>
    </source>
</evidence>
<dbReference type="InterPro" id="IPR027417">
    <property type="entry name" value="P-loop_NTPase"/>
</dbReference>
<dbReference type="Gene3D" id="1.10.10.10">
    <property type="entry name" value="Winged helix-like DNA-binding domain superfamily/Winged helix DNA-binding domain"/>
    <property type="match status" value="1"/>
</dbReference>
<sequence>MSWDSEHRGAAGGTRPPRLPRSPSVLVGKPALTSLLDRHEPLTVICAPKGYGKTALVSSWARARTPGHDLVWVSCRLPSVMADGMPAPFWARLAAELWRAGLSAVEPGLVPGRSDVVAALTGRTEPLCVVVDDFDDNPDPHVAGEILELVQRFDLLYVVVLARSPRTTEPLLASTVDSVVLGPQDLLLGVDDTTRLVAALGHDLSGESVRSLVRATGGWAALLRAVLVGSGQRARPGGRSRSDLATQDDRPAVEATDRPTLASATPAAPRHRLDLSAGFPYLRSVWDELADPALKRFVQRTAFIGAFTVDDATWTTGLRDCAEIVCGLVDVGLLVQETAGTQVRLRYVEAVALAATEIFRAEEPRRYRVAQRRMARLRTTQGRVGEAVEHLLEARTWEACAELVDSHWATLVAEHPEVVADVVERVPATVLARHPRLGIAHAHLLPVLRPRRGDPGGAAHDAARGLRAAGPGTTEGDGTDAAAQALGSMEEGLAQIVTLRLTGDYGAATHLAEQAQVGVGPILDGADSAAQGELAPLLYEWAVTRFLAGDVEDALSAFRQGAGLARSAGRPLVLREAAVGAALCCALLGYLAQAEEWLLEVPAVVSELGRASTAGRTAEGRGVQTVRAIVALERLEPSGGTAVLPPGDPGGASGLGVVVIAVRSQIALRDGTHYEALAEVEAARQALEGSSASRSLQESLLAGAAVELYLGLGYVSRARAAVAGMDRRYEAVALACARTDLVAGDLDEAVDRCTAWLATHLNGPRMRLDLLLVLAAAELGRGHRHEAAVALEEAVALFRATGLLRSFLKVPREVLEDLAPQVPAVRAVLDAPGFAESDSVFPGESPRARLSSREMQVLRSLAESPSLAGVARSLFLSANTVKTHLRSIYQKLGTHSSVETVEKARDLGLLDDPAGEPGAGGARGPGDTGRRGGRGGPVGSGGRRRRVGGRAAAPTPRAGDERPDDDAEDDAAVDADYEDDDDMA</sequence>